<evidence type="ECO:0000313" key="3">
    <source>
        <dbReference type="Proteomes" id="UP000235371"/>
    </source>
</evidence>
<keyword evidence="1" id="KW-1133">Transmembrane helix</keyword>
<feature type="transmembrane region" description="Helical" evidence="1">
    <location>
        <begin position="223"/>
        <end position="242"/>
    </location>
</feature>
<dbReference type="AlphaFoldDB" id="A0A2J6STZ9"/>
<gene>
    <name evidence="2" type="ORF">K444DRAFT_699999</name>
</gene>
<dbReference type="GeneID" id="36596080"/>
<proteinExistence type="predicted"/>
<reference evidence="2 3" key="1">
    <citation type="submission" date="2016-04" db="EMBL/GenBank/DDBJ databases">
        <title>A degradative enzymes factory behind the ericoid mycorrhizal symbiosis.</title>
        <authorList>
            <consortium name="DOE Joint Genome Institute"/>
            <person name="Martino E."/>
            <person name="Morin E."/>
            <person name="Grelet G."/>
            <person name="Kuo A."/>
            <person name="Kohler A."/>
            <person name="Daghino S."/>
            <person name="Barry K."/>
            <person name="Choi C."/>
            <person name="Cichocki N."/>
            <person name="Clum A."/>
            <person name="Copeland A."/>
            <person name="Hainaut M."/>
            <person name="Haridas S."/>
            <person name="Labutti K."/>
            <person name="Lindquist E."/>
            <person name="Lipzen A."/>
            <person name="Khouja H.-R."/>
            <person name="Murat C."/>
            <person name="Ohm R."/>
            <person name="Olson A."/>
            <person name="Spatafora J."/>
            <person name="Veneault-Fourrey C."/>
            <person name="Henrissat B."/>
            <person name="Grigoriev I."/>
            <person name="Martin F."/>
            <person name="Perotto S."/>
        </authorList>
    </citation>
    <scope>NUCLEOTIDE SEQUENCE [LARGE SCALE GENOMIC DNA]</scope>
    <source>
        <strain evidence="2 3">E</strain>
    </source>
</reference>
<evidence type="ECO:0000313" key="2">
    <source>
        <dbReference type="EMBL" id="PMD54256.1"/>
    </source>
</evidence>
<dbReference type="Proteomes" id="UP000235371">
    <property type="component" value="Unassembled WGS sequence"/>
</dbReference>
<keyword evidence="3" id="KW-1185">Reference proteome</keyword>
<evidence type="ECO:0000256" key="1">
    <source>
        <dbReference type="SAM" id="Phobius"/>
    </source>
</evidence>
<dbReference type="InParanoid" id="A0A2J6STZ9"/>
<dbReference type="PANTHER" id="PTHR47797:SF1">
    <property type="entry name" value="CYTOCHROME B561 DOMAIN-CONTAINING PROTEIN-RELATED"/>
    <property type="match status" value="1"/>
</dbReference>
<dbReference type="RefSeq" id="XP_024731160.1">
    <property type="nucleotide sequence ID" value="XM_024888004.1"/>
</dbReference>
<sequence length="286" mass="31551">MGLSAMVEIKAEVAPDALPFLISSLAALTLYLDEKQTGFSLNVANASGDISFHFDSPARHAWVALGGGDKMKGALTLFVYLSKDNKRKFNLQPKVVNYSEEMWNQPTPKISMLKFSMAQAFRMAEWFSTPCVKIAAPEIEARSMSRPLLNLGCTLRFGAIANLVSDSVTADVTQHSFYGRFTMNMVQATGPGGVPAVVSVSSGFTFEGEKYVNDEDFVSMTHGYLMAALVLICTPLLMHHLLSGARLRLMNYTFFILVLLTGWALGIFDSNIYDWTTRLVIKISDM</sequence>
<feature type="transmembrane region" description="Helical" evidence="1">
    <location>
        <begin position="249"/>
        <end position="268"/>
    </location>
</feature>
<protein>
    <recommendedName>
        <fullName evidence="4">DOMON domain-containing protein</fullName>
    </recommendedName>
</protein>
<organism evidence="2 3">
    <name type="scientific">Hyaloscypha bicolor E</name>
    <dbReference type="NCBI Taxonomy" id="1095630"/>
    <lineage>
        <taxon>Eukaryota</taxon>
        <taxon>Fungi</taxon>
        <taxon>Dikarya</taxon>
        <taxon>Ascomycota</taxon>
        <taxon>Pezizomycotina</taxon>
        <taxon>Leotiomycetes</taxon>
        <taxon>Helotiales</taxon>
        <taxon>Hyaloscyphaceae</taxon>
        <taxon>Hyaloscypha</taxon>
        <taxon>Hyaloscypha bicolor</taxon>
    </lineage>
</organism>
<dbReference type="SUPFAM" id="SSF49344">
    <property type="entry name" value="CBD9-like"/>
    <property type="match status" value="1"/>
</dbReference>
<dbReference type="PANTHER" id="PTHR47797">
    <property type="entry name" value="DEHYDROGENASE, PUTATIVE (AFU_ORTHOLOGUE AFUA_8G05805)-RELATED"/>
    <property type="match status" value="1"/>
</dbReference>
<evidence type="ECO:0008006" key="4">
    <source>
        <dbReference type="Google" id="ProtNLM"/>
    </source>
</evidence>
<accession>A0A2J6STZ9</accession>
<dbReference type="EMBL" id="KZ613866">
    <property type="protein sequence ID" value="PMD54256.1"/>
    <property type="molecule type" value="Genomic_DNA"/>
</dbReference>
<dbReference type="Gene3D" id="2.60.40.1210">
    <property type="entry name" value="Cellobiose dehydrogenase, cytochrome domain"/>
    <property type="match status" value="1"/>
</dbReference>
<name>A0A2J6STZ9_9HELO</name>
<keyword evidence="1" id="KW-0472">Membrane</keyword>
<dbReference type="OrthoDB" id="3536386at2759"/>
<keyword evidence="1" id="KW-0812">Transmembrane</keyword>